<proteinExistence type="predicted"/>
<evidence type="ECO:0008006" key="3">
    <source>
        <dbReference type="Google" id="ProtNLM"/>
    </source>
</evidence>
<protein>
    <recommendedName>
        <fullName evidence="3">RING-type domain-containing protein</fullName>
    </recommendedName>
</protein>
<organism evidence="1 2">
    <name type="scientific">Candidatus Lokiarchaeum ossiferum</name>
    <dbReference type="NCBI Taxonomy" id="2951803"/>
    <lineage>
        <taxon>Archaea</taxon>
        <taxon>Promethearchaeati</taxon>
        <taxon>Promethearchaeota</taxon>
        <taxon>Promethearchaeia</taxon>
        <taxon>Promethearchaeales</taxon>
        <taxon>Promethearchaeaceae</taxon>
        <taxon>Candidatus Lokiarchaeum</taxon>
    </lineage>
</organism>
<gene>
    <name evidence="1" type="ORF">NEF87_001898</name>
</gene>
<name>A0ABY6HQ19_9ARCH</name>
<dbReference type="Proteomes" id="UP001208689">
    <property type="component" value="Chromosome"/>
</dbReference>
<accession>A0ABY6HQ19</accession>
<dbReference type="EMBL" id="CP104013">
    <property type="protein sequence ID" value="UYP45613.1"/>
    <property type="molecule type" value="Genomic_DNA"/>
</dbReference>
<evidence type="ECO:0000313" key="1">
    <source>
        <dbReference type="EMBL" id="UYP45613.1"/>
    </source>
</evidence>
<dbReference type="InterPro" id="IPR013083">
    <property type="entry name" value="Znf_RING/FYVE/PHD"/>
</dbReference>
<reference evidence="1" key="1">
    <citation type="submission" date="2022-09" db="EMBL/GenBank/DDBJ databases">
        <title>Actin cytoskeleton and complex cell architecture in an #Asgard archaeon.</title>
        <authorList>
            <person name="Ponce Toledo R.I."/>
            <person name="Schleper C."/>
            <person name="Rodrigues Oliveira T."/>
            <person name="Wollweber F."/>
            <person name="Xu J."/>
            <person name="Rittmann S."/>
            <person name="Klingl A."/>
            <person name="Pilhofer M."/>
        </authorList>
    </citation>
    <scope>NUCLEOTIDE SEQUENCE</scope>
    <source>
        <strain evidence="1">B-35</strain>
    </source>
</reference>
<sequence length="73" mass="8109">MHNIPSPKLPPSPPTTKAIKKENFCMIHKGPIQGETYTCKCGAQMCRNCATERKNNSQNRLCPVCSSVIFLKS</sequence>
<evidence type="ECO:0000313" key="2">
    <source>
        <dbReference type="Proteomes" id="UP001208689"/>
    </source>
</evidence>
<dbReference type="SUPFAM" id="SSF57850">
    <property type="entry name" value="RING/U-box"/>
    <property type="match status" value="1"/>
</dbReference>
<dbReference type="Gene3D" id="3.30.40.10">
    <property type="entry name" value="Zinc/RING finger domain, C3HC4 (zinc finger)"/>
    <property type="match status" value="1"/>
</dbReference>
<keyword evidence="2" id="KW-1185">Reference proteome</keyword>